<evidence type="ECO:0000313" key="2">
    <source>
        <dbReference type="Proteomes" id="UP000886687"/>
    </source>
</evidence>
<gene>
    <name evidence="1" type="ORF">JAZ04_01265</name>
</gene>
<dbReference type="AlphaFoldDB" id="A0A9E4MZ88"/>
<accession>A0A9E4MZ88</accession>
<organism evidence="1 2">
    <name type="scientific">Candidatus Thiodiazotropha lotti</name>
    <dbReference type="NCBI Taxonomy" id="2792787"/>
    <lineage>
        <taxon>Bacteria</taxon>
        <taxon>Pseudomonadati</taxon>
        <taxon>Pseudomonadota</taxon>
        <taxon>Gammaproteobacteria</taxon>
        <taxon>Chromatiales</taxon>
        <taxon>Sedimenticolaceae</taxon>
        <taxon>Candidatus Thiodiazotropha</taxon>
    </lineage>
</organism>
<evidence type="ECO:0000313" key="1">
    <source>
        <dbReference type="EMBL" id="MCG7937475.1"/>
    </source>
</evidence>
<dbReference type="Proteomes" id="UP000886687">
    <property type="component" value="Unassembled WGS sequence"/>
</dbReference>
<comment type="caution">
    <text evidence="1">The sequence shown here is derived from an EMBL/GenBank/DDBJ whole genome shotgun (WGS) entry which is preliminary data.</text>
</comment>
<dbReference type="EMBL" id="JAEPDI010000001">
    <property type="protein sequence ID" value="MCG7937475.1"/>
    <property type="molecule type" value="Genomic_DNA"/>
</dbReference>
<reference evidence="1" key="1">
    <citation type="journal article" date="2021" name="Proc. Natl. Acad. Sci. U.S.A.">
        <title>Global biogeography of chemosynthetic symbionts reveals both localized and globally distributed symbiont groups. .</title>
        <authorList>
            <person name="Osvatic J.T."/>
            <person name="Wilkins L.G.E."/>
            <person name="Leibrecht L."/>
            <person name="Leray M."/>
            <person name="Zauner S."/>
            <person name="Polzin J."/>
            <person name="Camacho Y."/>
            <person name="Gros O."/>
            <person name="van Gils J.A."/>
            <person name="Eisen J.A."/>
            <person name="Petersen J.M."/>
            <person name="Yuen B."/>
        </authorList>
    </citation>
    <scope>NUCLEOTIDE SEQUENCE</scope>
    <source>
        <strain evidence="1">MAGL173</strain>
    </source>
</reference>
<proteinExistence type="predicted"/>
<name>A0A9E4MZ88_9GAMM</name>
<sequence>MTGAVRIAEEMGQSLPDTAYKEGVSWDSNFLFYSVREPFPSAYTGTNLTFGRIAQNKNVEIVSNMPVDGIIFSDGMKQDYLEFNTGKVARNSVADVGGQLVL</sequence>
<protein>
    <submittedName>
        <fullName evidence="1">Uncharacterized protein</fullName>
    </submittedName>
</protein>